<feature type="chain" id="PRO_5015033997" evidence="2">
    <location>
        <begin position="17"/>
        <end position="451"/>
    </location>
</feature>
<sequence length="451" mass="47659">MLRWVHLWALFLFVAADSSPNTPTKRGKNLFRFRERGLEKLGSQNGSGRDSEQGSARGHMQAAKGLFDSPFGQSSLSSGLSNMPSGPSSPFGQSSSPFGASSSPFVQPSSPFGQSSSSFGSLGLGPGPQPSGGAQSGYSQYGRLPQIGTDLSGGYPRYPSYRYPGSNVQLPLGQGYAPVYYGSSASPYLGRGSQIPPGYPYTHQVSPQISISQINPFASVPGYGTSQPQSFSALQRPLSPLGSVPSPVSPFSSIPFGSQNNLDGGLLVSQGTMDNLSGSRTIADNPVQFHQVPSLPEILSSARAFISPGVYYPTFQGNPFAPPTFFGPSPTSSPSTATNQFQLPQGGQQYGFPNLQQSVSSIPNLQQSVPSISNLLQPASSLSNLQQPVSSIPNLQQLIPNYAQIAPLIQQMANSQQSSNRQPSQGYPGQGPAIYQGQFSLPPTTSKKEHR</sequence>
<dbReference type="EMBL" id="GBHO01012058">
    <property type="protein sequence ID" value="JAG31546.1"/>
    <property type="molecule type" value="Transcribed_RNA"/>
</dbReference>
<evidence type="ECO:0000256" key="2">
    <source>
        <dbReference type="SAM" id="SignalP"/>
    </source>
</evidence>
<keyword evidence="2" id="KW-0732">Signal</keyword>
<feature type="signal peptide" evidence="2">
    <location>
        <begin position="1"/>
        <end position="16"/>
    </location>
</feature>
<reference evidence="3" key="2">
    <citation type="submission" date="2014-07" db="EMBL/GenBank/DDBJ databases">
        <authorList>
            <person name="Hull J."/>
        </authorList>
    </citation>
    <scope>NUCLEOTIDE SEQUENCE</scope>
</reference>
<feature type="region of interest" description="Disordered" evidence="1">
    <location>
        <begin position="412"/>
        <end position="451"/>
    </location>
</feature>
<gene>
    <name evidence="3" type="primary">rpb1_2</name>
    <name evidence="3" type="ORF">CM83_99479</name>
</gene>
<feature type="compositionally biased region" description="Low complexity" evidence="1">
    <location>
        <begin position="131"/>
        <end position="142"/>
    </location>
</feature>
<evidence type="ECO:0000313" key="4">
    <source>
        <dbReference type="EMBL" id="JAG64873.1"/>
    </source>
</evidence>
<feature type="compositionally biased region" description="Low complexity" evidence="1">
    <location>
        <begin position="414"/>
        <end position="425"/>
    </location>
</feature>
<feature type="region of interest" description="Disordered" evidence="1">
    <location>
        <begin position="38"/>
        <end position="60"/>
    </location>
</feature>
<keyword evidence="3" id="KW-0240">DNA-directed RNA polymerase</keyword>
<keyword evidence="3" id="KW-0804">Transcription</keyword>
<reference evidence="3" key="1">
    <citation type="journal article" date="2014" name="PLoS ONE">
        <title>Transcriptome-Based Identification of ABC Transporters in the Western Tarnished Plant Bug Lygus hesperus.</title>
        <authorList>
            <person name="Hull J.J."/>
            <person name="Chaney K."/>
            <person name="Geib S.M."/>
            <person name="Fabrick J.A."/>
            <person name="Brent C.S."/>
            <person name="Walsh D."/>
            <person name="Lavine L.C."/>
        </authorList>
    </citation>
    <scope>NUCLEOTIDE SEQUENCE</scope>
</reference>
<organism evidence="3">
    <name type="scientific">Lygus hesperus</name>
    <name type="common">Western plant bug</name>
    <dbReference type="NCBI Taxonomy" id="30085"/>
    <lineage>
        <taxon>Eukaryota</taxon>
        <taxon>Metazoa</taxon>
        <taxon>Ecdysozoa</taxon>
        <taxon>Arthropoda</taxon>
        <taxon>Hexapoda</taxon>
        <taxon>Insecta</taxon>
        <taxon>Pterygota</taxon>
        <taxon>Neoptera</taxon>
        <taxon>Paraneoptera</taxon>
        <taxon>Hemiptera</taxon>
        <taxon>Heteroptera</taxon>
        <taxon>Panheteroptera</taxon>
        <taxon>Cimicomorpha</taxon>
        <taxon>Miridae</taxon>
        <taxon>Mirini</taxon>
        <taxon>Lygus</taxon>
    </lineage>
</organism>
<dbReference type="AlphaFoldDB" id="A0A0A9YIV4"/>
<feature type="region of interest" description="Disordered" evidence="1">
    <location>
        <begin position="73"/>
        <end position="145"/>
    </location>
</feature>
<evidence type="ECO:0000313" key="3">
    <source>
        <dbReference type="EMBL" id="JAG31546.1"/>
    </source>
</evidence>
<dbReference type="GO" id="GO:0000428">
    <property type="term" value="C:DNA-directed RNA polymerase complex"/>
    <property type="evidence" value="ECO:0007669"/>
    <property type="project" value="UniProtKB-KW"/>
</dbReference>
<evidence type="ECO:0000256" key="1">
    <source>
        <dbReference type="SAM" id="MobiDB-lite"/>
    </source>
</evidence>
<dbReference type="EMBL" id="GBRD01000948">
    <property type="protein sequence ID" value="JAG64873.1"/>
    <property type="molecule type" value="Transcribed_RNA"/>
</dbReference>
<proteinExistence type="predicted"/>
<feature type="compositionally biased region" description="Low complexity" evidence="1">
    <location>
        <begin position="73"/>
        <end position="121"/>
    </location>
</feature>
<name>A0A0A9YIV4_LYGHE</name>
<accession>A0A0A9YIV4</accession>
<protein>
    <submittedName>
        <fullName evidence="3">DNA-directed RNA polymerase II subunit rpb1</fullName>
    </submittedName>
</protein>
<reference evidence="4" key="3">
    <citation type="submission" date="2014-09" db="EMBL/GenBank/DDBJ databases">
        <authorList>
            <person name="Magalhaes I.L.F."/>
            <person name="Oliveira U."/>
            <person name="Santos F.R."/>
            <person name="Vidigal T.H.D.A."/>
            <person name="Brescovit A.D."/>
            <person name="Santos A.J."/>
        </authorList>
    </citation>
    <scope>NUCLEOTIDE SEQUENCE</scope>
</reference>